<dbReference type="Gene3D" id="3.40.390.10">
    <property type="entry name" value="Collagenase (Catalytic Domain)"/>
    <property type="match status" value="1"/>
</dbReference>
<comment type="caution">
    <text evidence="2">The sequence shown here is derived from an EMBL/GenBank/DDBJ whole genome shotgun (WGS) entry which is preliminary data.</text>
</comment>
<accession>A0A9W9IRA5</accession>
<evidence type="ECO:0000313" key="3">
    <source>
        <dbReference type="Proteomes" id="UP001146351"/>
    </source>
</evidence>
<name>A0A9W9IRA5_9EURO</name>
<evidence type="ECO:0000313" key="2">
    <source>
        <dbReference type="EMBL" id="KAJ5182567.1"/>
    </source>
</evidence>
<dbReference type="InterPro" id="IPR029463">
    <property type="entry name" value="Lys_MEP"/>
</dbReference>
<organism evidence="2 3">
    <name type="scientific">Penicillium capsulatum</name>
    <dbReference type="NCBI Taxonomy" id="69766"/>
    <lineage>
        <taxon>Eukaryota</taxon>
        <taxon>Fungi</taxon>
        <taxon>Dikarya</taxon>
        <taxon>Ascomycota</taxon>
        <taxon>Pezizomycotina</taxon>
        <taxon>Eurotiomycetes</taxon>
        <taxon>Eurotiomycetidae</taxon>
        <taxon>Eurotiales</taxon>
        <taxon>Aspergillaceae</taxon>
        <taxon>Penicillium</taxon>
    </lineage>
</organism>
<dbReference type="OrthoDB" id="4369961at2759"/>
<dbReference type="AlphaFoldDB" id="A0A9W9IRA5"/>
<protein>
    <recommendedName>
        <fullName evidence="1">Lysine-specific metallo-endopeptidase domain-containing protein</fullName>
    </recommendedName>
</protein>
<reference evidence="2" key="1">
    <citation type="submission" date="2022-11" db="EMBL/GenBank/DDBJ databases">
        <authorList>
            <person name="Petersen C."/>
        </authorList>
    </citation>
    <scope>NUCLEOTIDE SEQUENCE</scope>
    <source>
        <strain evidence="2">IBT 21917</strain>
    </source>
</reference>
<dbReference type="SUPFAM" id="SSF55486">
    <property type="entry name" value="Metalloproteases ('zincins'), catalytic domain"/>
    <property type="match status" value="1"/>
</dbReference>
<dbReference type="Pfam" id="PF14521">
    <property type="entry name" value="Aspzincin_M35"/>
    <property type="match status" value="1"/>
</dbReference>
<evidence type="ECO:0000259" key="1">
    <source>
        <dbReference type="Pfam" id="PF14521"/>
    </source>
</evidence>
<feature type="domain" description="Lysine-specific metallo-endopeptidase" evidence="1">
    <location>
        <begin position="156"/>
        <end position="255"/>
    </location>
</feature>
<dbReference type="EMBL" id="JAPQKO010000001">
    <property type="protein sequence ID" value="KAJ5182567.1"/>
    <property type="molecule type" value="Genomic_DNA"/>
</dbReference>
<dbReference type="GO" id="GO:0004222">
    <property type="term" value="F:metalloendopeptidase activity"/>
    <property type="evidence" value="ECO:0007669"/>
    <property type="project" value="InterPro"/>
</dbReference>
<reference evidence="2" key="2">
    <citation type="journal article" date="2023" name="IMA Fungus">
        <title>Comparative genomic study of the Penicillium genus elucidates a diverse pangenome and 15 lateral gene transfer events.</title>
        <authorList>
            <person name="Petersen C."/>
            <person name="Sorensen T."/>
            <person name="Nielsen M.R."/>
            <person name="Sondergaard T.E."/>
            <person name="Sorensen J.L."/>
            <person name="Fitzpatrick D.A."/>
            <person name="Frisvad J.C."/>
            <person name="Nielsen K.L."/>
        </authorList>
    </citation>
    <scope>NUCLEOTIDE SEQUENCE</scope>
    <source>
        <strain evidence="2">IBT 21917</strain>
    </source>
</reference>
<keyword evidence="3" id="KW-1185">Reference proteome</keyword>
<proteinExistence type="predicted"/>
<sequence>MSKALMKFKPGFVPQNPGFSEKFAYVDQSCRGRSGSLNPAWEEFQALGVEGYYEINASPRSETAEETMNRLFNPAYSEDVSDLQSKFRKMKELGKKGSTTPYNLYCDTTAFVHVKKYMRGPDEGKDIPKDRQFFYATRGPDDNIAKWKSRTDRDPCKGENGKDLDAFTHEPSNTLILCPSAFEKTPSLLCEETMKQERGTSIDHMMTIGSILYHELTHLRLGTEDWAYGFPDCASLAQRHPQKAVDNADSMMYFAMAMLYRKNAWYTGVARSLPRG</sequence>
<dbReference type="Proteomes" id="UP001146351">
    <property type="component" value="Unassembled WGS sequence"/>
</dbReference>
<dbReference type="InterPro" id="IPR024079">
    <property type="entry name" value="MetalloPept_cat_dom_sf"/>
</dbReference>
<gene>
    <name evidence="2" type="ORF">N7492_000183</name>
</gene>